<reference evidence="2" key="1">
    <citation type="submission" date="2015-08" db="EMBL/GenBank/DDBJ databases">
        <authorList>
            <person name="Babu N.S."/>
            <person name="Beckwith C.J."/>
            <person name="Beseler K.G."/>
            <person name="Brison A."/>
            <person name="Carone J.V."/>
            <person name="Caskin T.P."/>
            <person name="Diamond M."/>
            <person name="Durham M.E."/>
            <person name="Foxe J.M."/>
            <person name="Go M."/>
            <person name="Henderson B.A."/>
            <person name="Jones I.B."/>
            <person name="McGettigan J.A."/>
            <person name="Micheletti S.J."/>
            <person name="Nasrallah M.E."/>
            <person name="Ortiz D."/>
            <person name="Piller C.R."/>
            <person name="Privatt S.R."/>
            <person name="Schneider S.L."/>
            <person name="Sharp S."/>
            <person name="Smith T.C."/>
            <person name="Stanton J.D."/>
            <person name="Ullery H.E."/>
            <person name="Wilson R.J."/>
            <person name="Serrano M.G."/>
            <person name="Buck G."/>
            <person name="Lee V."/>
            <person name="Wang Y."/>
            <person name="Carvalho R."/>
            <person name="Voegtly L."/>
            <person name="Shi R."/>
            <person name="Duckworth R."/>
            <person name="Johnson A."/>
            <person name="Loviza R."/>
            <person name="Walstead R."/>
            <person name="Shah Z."/>
            <person name="Kiflezghi M."/>
            <person name="Wade K."/>
            <person name="Ball S.L."/>
            <person name="Bradley K.W."/>
            <person name="Asai D.J."/>
            <person name="Bowman C.A."/>
            <person name="Russell D.A."/>
            <person name="Pope W.H."/>
            <person name="Jacobs-Sera D."/>
            <person name="Hendrix R.W."/>
            <person name="Hatfull G.F."/>
        </authorList>
    </citation>
    <scope>NUCLEOTIDE SEQUENCE</scope>
</reference>
<accession>A0A1D1ZWQ2</accession>
<proteinExistence type="predicted"/>
<evidence type="ECO:0000256" key="1">
    <source>
        <dbReference type="SAM" id="MobiDB-lite"/>
    </source>
</evidence>
<gene>
    <name evidence="2" type="ORF">g.16347</name>
</gene>
<protein>
    <submittedName>
        <fullName evidence="2">Uncharacterized protein</fullName>
    </submittedName>
</protein>
<feature type="region of interest" description="Disordered" evidence="1">
    <location>
        <begin position="552"/>
        <end position="594"/>
    </location>
</feature>
<feature type="non-terminal residue" evidence="2">
    <location>
        <position position="1"/>
    </location>
</feature>
<feature type="compositionally biased region" description="Polar residues" evidence="1">
    <location>
        <begin position="580"/>
        <end position="593"/>
    </location>
</feature>
<feature type="region of interest" description="Disordered" evidence="1">
    <location>
        <begin position="453"/>
        <end position="493"/>
    </location>
</feature>
<dbReference type="EMBL" id="GDKF01007263">
    <property type="protein sequence ID" value="JAT71359.1"/>
    <property type="molecule type" value="Transcribed_RNA"/>
</dbReference>
<sequence>VPATPCGSVCSSSRAGKPHSLFLSTLFFQGGERHCCLIVQRTSRLLHTSIYSSTQLPTHHRPLPSSPSPTHSPPHPPPSARYQGIRPSSLIHAMGPRDRSTLVVYVYSFTDPEYEGNLRYFLEHGVAADDGVDYVIVMQEGESVLGETRLPTLPANVRLVRHPNSCFDWGTFGWVIGTKHVDTARYRYVLFLNSSVRGPFLPPYWPRALHWTEVLTSRLTDQVKLVGSTISCEGTWKDGVLTGEKRQNPHIQSYVVAMDQVSLNVLRSDASALQCYEAYHDAVWYAEMGSSAAILRAGFNIDSLMLRYQGVDWRDTNNWGCSAALNPYAEYMYDGINLSPFEVMFVKMKEYLLEANWTTATEIKKYTEWARDRGQGLASNEYTAKQEHLRRVKVLGMRERGPACFDFDFYKLRNPDLPIPPWTAAHMWDHFVDFGQHEGRVFRFKCTSPGVKPNFALPSPPPPVTPAAGASQGTDPRSAAAGASQGAGGQAEAGSRAAGAASVGAAAADAQGASAQGETSQGASAQGQSTALQGASAQGALTQGAAVQGTSTQGASAQGASAEGASSQGGSTQTLGGSTPGTASQGASSAVTQAASGAAQGLGVGVAAGSAGLAGQGEATANGQAGAALANPALG</sequence>
<dbReference type="PANTHER" id="PTHR48125:SF10">
    <property type="entry name" value="OS12G0136300 PROTEIN"/>
    <property type="match status" value="1"/>
</dbReference>
<dbReference type="AlphaFoldDB" id="A0A1D1ZWQ2"/>
<evidence type="ECO:0000313" key="2">
    <source>
        <dbReference type="EMBL" id="JAT71359.1"/>
    </source>
</evidence>
<organism evidence="2">
    <name type="scientific">Auxenochlorella protothecoides</name>
    <name type="common">Green microalga</name>
    <name type="synonym">Chlorella protothecoides</name>
    <dbReference type="NCBI Taxonomy" id="3075"/>
    <lineage>
        <taxon>Eukaryota</taxon>
        <taxon>Viridiplantae</taxon>
        <taxon>Chlorophyta</taxon>
        <taxon>core chlorophytes</taxon>
        <taxon>Trebouxiophyceae</taxon>
        <taxon>Chlorellales</taxon>
        <taxon>Chlorellaceae</taxon>
        <taxon>Auxenochlorella</taxon>
    </lineage>
</organism>
<dbReference type="PANTHER" id="PTHR48125">
    <property type="entry name" value="LP07818P1"/>
    <property type="match status" value="1"/>
</dbReference>
<name>A0A1D1ZWQ2_AUXPR</name>
<feature type="compositionally biased region" description="Pro residues" evidence="1">
    <location>
        <begin position="64"/>
        <end position="79"/>
    </location>
</feature>
<feature type="region of interest" description="Disordered" evidence="1">
    <location>
        <begin position="55"/>
        <end position="84"/>
    </location>
</feature>
<feature type="compositionally biased region" description="Low complexity" evidence="1">
    <location>
        <begin position="552"/>
        <end position="577"/>
    </location>
</feature>